<dbReference type="AlphaFoldDB" id="A0A1D2MT54"/>
<feature type="signal peptide" evidence="2">
    <location>
        <begin position="1"/>
        <end position="27"/>
    </location>
</feature>
<dbReference type="CDD" id="cd00037">
    <property type="entry name" value="CLECT"/>
    <property type="match status" value="1"/>
</dbReference>
<evidence type="ECO:0000313" key="4">
    <source>
        <dbReference type="EMBL" id="ODM96309.1"/>
    </source>
</evidence>
<protein>
    <recommendedName>
        <fullName evidence="3">C-type lectin domain-containing protein</fullName>
    </recommendedName>
</protein>
<evidence type="ECO:0000256" key="1">
    <source>
        <dbReference type="SAM" id="MobiDB-lite"/>
    </source>
</evidence>
<name>A0A1D2MT54_ORCCI</name>
<keyword evidence="5" id="KW-1185">Reference proteome</keyword>
<feature type="compositionally biased region" description="Basic residues" evidence="1">
    <location>
        <begin position="578"/>
        <end position="598"/>
    </location>
</feature>
<dbReference type="EMBL" id="LJIJ01000554">
    <property type="protein sequence ID" value="ODM96309.1"/>
    <property type="molecule type" value="Genomic_DNA"/>
</dbReference>
<sequence length="598" mass="69727">MYSLSYFLSISLIFLEYQLLPVSYVLGQCQVDDPYLQRLGKSRFFILHNKTKRGDYSTWEEGVTGCEAAGMKLAKVNSLGTDVMIGRHLEALTRENKWKDTWYWINAKFDPTKEQYIWQDEEQQPLGYTNFFYRQPRPTGVAAFITWYGKYERKKDVEQCIAIALPWPVDDNYGFQTSWDEKPCTSSTKRHALCEAEAECDEEGIDPLETFTEGMYIRKSYNNFMTIGSEPYAYDGNWIFGDRRYIVNWKPRTINESYAYCSKYGLELYIPREKDNCFIPFLKLWTERITTYHFWTGLKYLWSKRYFTYQNGTVLLKGKYSFNITAPSGDTEGRTNKLDNEYCVSAAYNFEYPNQSSCAGCAWSMMVVAPANCNNRVGTICQHKDAMSRKCTWKKQYFKDPAMARLDTATVEFGMTDKSATKDWPSVFRSTYKQQFANRNCPPTTKMVRANNQDWYKIPDKSGIEMSSIGITISDPTDSNIVGYAYDFDESYWLVDDDEFEKTGKTCTLSVMEGGQRVTKQVNCNEWHFYLCENMTKPETGTGEEKTTTTITSPIHDKTETSMHKRNRMEDQTDNSGKRRKRYHSANHRHHGDHPRHH</sequence>
<comment type="caution">
    <text evidence="4">The sequence shown here is derived from an EMBL/GenBank/DDBJ whole genome shotgun (WGS) entry which is preliminary data.</text>
</comment>
<feature type="compositionally biased region" description="Basic and acidic residues" evidence="1">
    <location>
        <begin position="555"/>
        <end position="571"/>
    </location>
</feature>
<evidence type="ECO:0000259" key="3">
    <source>
        <dbReference type="PROSITE" id="PS50041"/>
    </source>
</evidence>
<evidence type="ECO:0000313" key="5">
    <source>
        <dbReference type="Proteomes" id="UP000094527"/>
    </source>
</evidence>
<organism evidence="4 5">
    <name type="scientific">Orchesella cincta</name>
    <name type="common">Springtail</name>
    <name type="synonym">Podura cincta</name>
    <dbReference type="NCBI Taxonomy" id="48709"/>
    <lineage>
        <taxon>Eukaryota</taxon>
        <taxon>Metazoa</taxon>
        <taxon>Ecdysozoa</taxon>
        <taxon>Arthropoda</taxon>
        <taxon>Hexapoda</taxon>
        <taxon>Collembola</taxon>
        <taxon>Entomobryomorpha</taxon>
        <taxon>Entomobryoidea</taxon>
        <taxon>Orchesellidae</taxon>
        <taxon>Orchesellinae</taxon>
        <taxon>Orchesella</taxon>
    </lineage>
</organism>
<dbReference type="Proteomes" id="UP000094527">
    <property type="component" value="Unassembled WGS sequence"/>
</dbReference>
<dbReference type="InterPro" id="IPR016186">
    <property type="entry name" value="C-type_lectin-like/link_sf"/>
</dbReference>
<feature type="chain" id="PRO_5008904497" description="C-type lectin domain-containing protein" evidence="2">
    <location>
        <begin position="28"/>
        <end position="598"/>
    </location>
</feature>
<dbReference type="SUPFAM" id="SSF56436">
    <property type="entry name" value="C-type lectin-like"/>
    <property type="match status" value="2"/>
</dbReference>
<dbReference type="PROSITE" id="PS50041">
    <property type="entry name" value="C_TYPE_LECTIN_2"/>
    <property type="match status" value="1"/>
</dbReference>
<dbReference type="InterPro" id="IPR001304">
    <property type="entry name" value="C-type_lectin-like"/>
</dbReference>
<gene>
    <name evidence="4" type="ORF">Ocin01_10376</name>
</gene>
<dbReference type="Gene3D" id="3.10.100.10">
    <property type="entry name" value="Mannose-Binding Protein A, subunit A"/>
    <property type="match status" value="2"/>
</dbReference>
<accession>A0A1D2MT54</accession>
<evidence type="ECO:0000256" key="2">
    <source>
        <dbReference type="SAM" id="SignalP"/>
    </source>
</evidence>
<feature type="domain" description="C-type lectin" evidence="3">
    <location>
        <begin position="58"/>
        <end position="184"/>
    </location>
</feature>
<dbReference type="InterPro" id="IPR016187">
    <property type="entry name" value="CTDL_fold"/>
</dbReference>
<reference evidence="4 5" key="1">
    <citation type="journal article" date="2016" name="Genome Biol. Evol.">
        <title>Gene Family Evolution Reflects Adaptation to Soil Environmental Stressors in the Genome of the Collembolan Orchesella cincta.</title>
        <authorList>
            <person name="Faddeeva-Vakhrusheva A."/>
            <person name="Derks M.F."/>
            <person name="Anvar S.Y."/>
            <person name="Agamennone V."/>
            <person name="Suring W."/>
            <person name="Smit S."/>
            <person name="van Straalen N.M."/>
            <person name="Roelofs D."/>
        </authorList>
    </citation>
    <scope>NUCLEOTIDE SEQUENCE [LARGE SCALE GENOMIC DNA]</scope>
    <source>
        <tissue evidence="4">Mixed pool</tissue>
    </source>
</reference>
<keyword evidence="2" id="KW-0732">Signal</keyword>
<proteinExistence type="predicted"/>
<feature type="region of interest" description="Disordered" evidence="1">
    <location>
        <begin position="538"/>
        <end position="598"/>
    </location>
</feature>